<comment type="caution">
    <text evidence="2">The sequence shown here is derived from an EMBL/GenBank/DDBJ whole genome shotgun (WGS) entry which is preliminary data.</text>
</comment>
<evidence type="ECO:0000313" key="3">
    <source>
        <dbReference type="Proteomes" id="UP001602370"/>
    </source>
</evidence>
<evidence type="ECO:0000313" key="2">
    <source>
        <dbReference type="EMBL" id="MFF5916735.1"/>
    </source>
</evidence>
<organism evidence="2 3">
    <name type="scientific">Streptomyces flavochromogenes</name>
    <dbReference type="NCBI Taxonomy" id="68199"/>
    <lineage>
        <taxon>Bacteria</taxon>
        <taxon>Bacillati</taxon>
        <taxon>Actinomycetota</taxon>
        <taxon>Actinomycetes</taxon>
        <taxon>Kitasatosporales</taxon>
        <taxon>Streptomycetaceae</taxon>
        <taxon>Streptomyces</taxon>
    </lineage>
</organism>
<dbReference type="Proteomes" id="UP001602370">
    <property type="component" value="Unassembled WGS sequence"/>
</dbReference>
<evidence type="ECO:0008006" key="4">
    <source>
        <dbReference type="Google" id="ProtNLM"/>
    </source>
</evidence>
<keyword evidence="3" id="KW-1185">Reference proteome</keyword>
<evidence type="ECO:0000256" key="1">
    <source>
        <dbReference type="SAM" id="SignalP"/>
    </source>
</evidence>
<reference evidence="2 3" key="1">
    <citation type="submission" date="2024-10" db="EMBL/GenBank/DDBJ databases">
        <title>The Natural Products Discovery Center: Release of the First 8490 Sequenced Strains for Exploring Actinobacteria Biosynthetic Diversity.</title>
        <authorList>
            <person name="Kalkreuter E."/>
            <person name="Kautsar S.A."/>
            <person name="Yang D."/>
            <person name="Bader C.D."/>
            <person name="Teijaro C.N."/>
            <person name="Fluegel L."/>
            <person name="Davis C.M."/>
            <person name="Simpson J.R."/>
            <person name="Lauterbach L."/>
            <person name="Steele A.D."/>
            <person name="Gui C."/>
            <person name="Meng S."/>
            <person name="Li G."/>
            <person name="Viehrig K."/>
            <person name="Ye F."/>
            <person name="Su P."/>
            <person name="Kiefer A.F."/>
            <person name="Nichols A."/>
            <person name="Cepeda A.J."/>
            <person name="Yan W."/>
            <person name="Fan B."/>
            <person name="Jiang Y."/>
            <person name="Adhikari A."/>
            <person name="Zheng C.-J."/>
            <person name="Schuster L."/>
            <person name="Cowan T.M."/>
            <person name="Smanski M.J."/>
            <person name="Chevrette M.G."/>
            <person name="De Carvalho L.P.S."/>
            <person name="Shen B."/>
        </authorList>
    </citation>
    <scope>NUCLEOTIDE SEQUENCE [LARGE SCALE GENOMIC DNA]</scope>
    <source>
        <strain evidence="2 3">NPDC012605</strain>
    </source>
</reference>
<gene>
    <name evidence="2" type="ORF">ACFY8C_00110</name>
</gene>
<keyword evidence="1" id="KW-0732">Signal</keyword>
<proteinExistence type="predicted"/>
<dbReference type="RefSeq" id="WP_030322737.1">
    <property type="nucleotide sequence ID" value="NZ_JBIBDZ010000001.1"/>
</dbReference>
<protein>
    <recommendedName>
        <fullName evidence="4">Secreted protein</fullName>
    </recommendedName>
</protein>
<name>A0ABW6XGY4_9ACTN</name>
<dbReference type="EMBL" id="JBIBDZ010000001">
    <property type="protein sequence ID" value="MFF5916735.1"/>
    <property type="molecule type" value="Genomic_DNA"/>
</dbReference>
<feature type="signal peptide" evidence="1">
    <location>
        <begin position="1"/>
        <end position="24"/>
    </location>
</feature>
<sequence length="136" mass="14596">MRAIRHGLGAFVSVAVLLTGIAVAAEVRAAPAPAEELPVTAPAAEEPENFGASCRTVVQGSTVTAHCQNPYPRTDRIRLHVECERWWDVDSDSAPVEVGPADYGTITGRCWKEVRSAWITHQPADQAPDPTPVRGS</sequence>
<feature type="chain" id="PRO_5045930661" description="Secreted protein" evidence="1">
    <location>
        <begin position="25"/>
        <end position="136"/>
    </location>
</feature>
<accession>A0ABW6XGY4</accession>